<gene>
    <name evidence="4" type="primary">tsr2</name>
    <name evidence="4" type="ORF">SDJN03_14022</name>
</gene>
<proteinExistence type="inferred from homology"/>
<comment type="caution">
    <text evidence="4">The sequence shown here is derived from an EMBL/GenBank/DDBJ whole genome shotgun (WGS) entry which is preliminary data.</text>
</comment>
<keyword evidence="5" id="KW-1185">Reference proteome</keyword>
<name>A0AAV6N3D1_9ROSI</name>
<dbReference type="InterPro" id="IPR019398">
    <property type="entry name" value="Pre-rRNA_process_TSR2"/>
</dbReference>
<sequence length="349" mass="39116">MANFHRSKSDYDDRRRCKRHPKHHQSPGVCSLCLAEKLSQIVSTKSSRKVSDSLSSSCSTSYYSSASSCSSCSSPNPPYGYNTDRRKAFVFSASSIFKKSRSMAFAPRLRRGTESDSGKNNNLGSLSIDHRPQFHSALSAVSRVLRLEAERWKVAKNRLLPAGALPLFQEGIGLVLSRWSALQLAVENEWGGRDSRRKVELLCSDILTWFTQNKEPLYIDDLEMILDEALLSLNTQVDDGSIEEVAERLIVMHEECLDGNFSSIEKLRQSPLPRVARSHVSQVMSDDDEEEDEEDEEEGGDVVVENGRRDMMVDAIQLTPVNQPTPEATAEAEDGWVQVTSRRSRGTRN</sequence>
<dbReference type="Proteomes" id="UP000685013">
    <property type="component" value="Chromosome 9"/>
</dbReference>
<organism evidence="4 5">
    <name type="scientific">Cucurbita argyrosperma subsp. sororia</name>
    <dbReference type="NCBI Taxonomy" id="37648"/>
    <lineage>
        <taxon>Eukaryota</taxon>
        <taxon>Viridiplantae</taxon>
        <taxon>Streptophyta</taxon>
        <taxon>Embryophyta</taxon>
        <taxon>Tracheophyta</taxon>
        <taxon>Spermatophyta</taxon>
        <taxon>Magnoliopsida</taxon>
        <taxon>eudicotyledons</taxon>
        <taxon>Gunneridae</taxon>
        <taxon>Pentapetalae</taxon>
        <taxon>rosids</taxon>
        <taxon>fabids</taxon>
        <taxon>Cucurbitales</taxon>
        <taxon>Cucurbitaceae</taxon>
        <taxon>Cucurbiteae</taxon>
        <taxon>Cucurbita</taxon>
    </lineage>
</organism>
<feature type="compositionally biased region" description="Acidic residues" evidence="3">
    <location>
        <begin position="285"/>
        <end position="300"/>
    </location>
</feature>
<feature type="region of interest" description="Disordered" evidence="3">
    <location>
        <begin position="1"/>
        <end position="27"/>
    </location>
</feature>
<dbReference type="GO" id="GO:0006364">
    <property type="term" value="P:rRNA processing"/>
    <property type="evidence" value="ECO:0007669"/>
    <property type="project" value="UniProtKB-KW"/>
</dbReference>
<evidence type="ECO:0000313" key="4">
    <source>
        <dbReference type="EMBL" id="KAG6591676.1"/>
    </source>
</evidence>
<dbReference type="PANTHER" id="PTHR21250">
    <property type="entry name" value="PRE-RRNA-PROCESSING PROTEIN TSR2 HOMOLOG"/>
    <property type="match status" value="1"/>
</dbReference>
<accession>A0AAV6N3D1</accession>
<keyword evidence="2" id="KW-0698">rRNA processing</keyword>
<evidence type="ECO:0000256" key="2">
    <source>
        <dbReference type="ARBA" id="ARBA00022552"/>
    </source>
</evidence>
<dbReference type="AlphaFoldDB" id="A0AAV6N3D1"/>
<feature type="region of interest" description="Disordered" evidence="3">
    <location>
        <begin position="319"/>
        <end position="349"/>
    </location>
</feature>
<comment type="similarity">
    <text evidence="1">Belongs to the TSR2 family.</text>
</comment>
<evidence type="ECO:0000313" key="5">
    <source>
        <dbReference type="Proteomes" id="UP000685013"/>
    </source>
</evidence>
<dbReference type="Pfam" id="PF10273">
    <property type="entry name" value="WGG"/>
    <property type="match status" value="1"/>
</dbReference>
<reference evidence="4 5" key="1">
    <citation type="journal article" date="2021" name="Hortic Res">
        <title>The domestication of Cucurbita argyrosperma as revealed by the genome of its wild relative.</title>
        <authorList>
            <person name="Barrera-Redondo J."/>
            <person name="Sanchez-de la Vega G."/>
            <person name="Aguirre-Liguori J.A."/>
            <person name="Castellanos-Morales G."/>
            <person name="Gutierrez-Guerrero Y.T."/>
            <person name="Aguirre-Dugua X."/>
            <person name="Aguirre-Planter E."/>
            <person name="Tenaillon M.I."/>
            <person name="Lira-Saade R."/>
            <person name="Eguiarte L.E."/>
        </authorList>
    </citation>
    <scope>NUCLEOTIDE SEQUENCE [LARGE SCALE GENOMIC DNA]</scope>
    <source>
        <strain evidence="4">JBR-2021</strain>
    </source>
</reference>
<feature type="region of interest" description="Disordered" evidence="3">
    <location>
        <begin position="275"/>
        <end position="307"/>
    </location>
</feature>
<feature type="compositionally biased region" description="Basic residues" evidence="3">
    <location>
        <begin position="16"/>
        <end position="25"/>
    </location>
</feature>
<protein>
    <submittedName>
        <fullName evidence="4">Pre-rRNA-processing protein TSR2-like protein</fullName>
    </submittedName>
</protein>
<feature type="non-terminal residue" evidence="4">
    <location>
        <position position="1"/>
    </location>
</feature>
<dbReference type="EMBL" id="JAGKQH010000009">
    <property type="protein sequence ID" value="KAG6591676.1"/>
    <property type="molecule type" value="Genomic_DNA"/>
</dbReference>
<evidence type="ECO:0000256" key="1">
    <source>
        <dbReference type="ARBA" id="ARBA00006524"/>
    </source>
</evidence>
<evidence type="ECO:0000256" key="3">
    <source>
        <dbReference type="SAM" id="MobiDB-lite"/>
    </source>
</evidence>